<evidence type="ECO:0000259" key="19">
    <source>
        <dbReference type="PROSITE" id="PS50885"/>
    </source>
</evidence>
<dbReference type="PANTHER" id="PTHR45528:SF11">
    <property type="entry name" value="HISTIDINE KINASE"/>
    <property type="match status" value="1"/>
</dbReference>
<accession>A0A9X3LC60</accession>
<dbReference type="CDD" id="cd00082">
    <property type="entry name" value="HisKA"/>
    <property type="match status" value="1"/>
</dbReference>
<dbReference type="InterPro" id="IPR003661">
    <property type="entry name" value="HisK_dim/P_dom"/>
</dbReference>
<feature type="transmembrane region" description="Helical" evidence="17">
    <location>
        <begin position="162"/>
        <end position="185"/>
    </location>
</feature>
<dbReference type="SMART" id="SM00388">
    <property type="entry name" value="HisKA"/>
    <property type="match status" value="1"/>
</dbReference>
<keyword evidence="11 17" id="KW-1133">Transmembrane helix</keyword>
<comment type="caution">
    <text evidence="20">The sequence shown here is derived from an EMBL/GenBank/DDBJ whole genome shotgun (WGS) entry which is preliminary data.</text>
</comment>
<evidence type="ECO:0000256" key="15">
    <source>
        <dbReference type="ARBA" id="ARBA00037219"/>
    </source>
</evidence>
<reference evidence="20" key="1">
    <citation type="submission" date="2022-05" db="EMBL/GenBank/DDBJ databases">
        <authorList>
            <person name="Colautti A."/>
            <person name="Iacumin L."/>
        </authorList>
    </citation>
    <scope>NUCLEOTIDE SEQUENCE</scope>
    <source>
        <strain evidence="20">DSM 30747</strain>
    </source>
</reference>
<dbReference type="PANTHER" id="PTHR45528">
    <property type="entry name" value="SENSOR HISTIDINE KINASE CPXA"/>
    <property type="match status" value="1"/>
</dbReference>
<keyword evidence="5" id="KW-0597">Phosphoprotein</keyword>
<comment type="subcellular location">
    <subcellularLocation>
        <location evidence="2">Cell membrane</location>
        <topology evidence="2">Multi-pass membrane protein</topology>
    </subcellularLocation>
</comment>
<comment type="catalytic activity">
    <reaction evidence="1">
        <text>ATP + protein L-histidine = ADP + protein N-phospho-L-histidine.</text>
        <dbReference type="EC" id="2.7.13.3"/>
    </reaction>
</comment>
<evidence type="ECO:0000256" key="14">
    <source>
        <dbReference type="ARBA" id="ARBA00023136"/>
    </source>
</evidence>
<keyword evidence="14 17" id="KW-0472">Membrane</keyword>
<dbReference type="EMBL" id="JAMKBI010000015">
    <property type="protein sequence ID" value="MCZ8535092.1"/>
    <property type="molecule type" value="Genomic_DNA"/>
</dbReference>
<evidence type="ECO:0000313" key="21">
    <source>
        <dbReference type="Proteomes" id="UP001152172"/>
    </source>
</evidence>
<dbReference type="InterPro" id="IPR036097">
    <property type="entry name" value="HisK_dim/P_sf"/>
</dbReference>
<keyword evidence="9 20" id="KW-0418">Kinase</keyword>
<evidence type="ECO:0000256" key="10">
    <source>
        <dbReference type="ARBA" id="ARBA00022840"/>
    </source>
</evidence>
<evidence type="ECO:0000256" key="7">
    <source>
        <dbReference type="ARBA" id="ARBA00022692"/>
    </source>
</evidence>
<dbReference type="SUPFAM" id="SSF158472">
    <property type="entry name" value="HAMP domain-like"/>
    <property type="match status" value="1"/>
</dbReference>
<dbReference type="Proteomes" id="UP001152172">
    <property type="component" value="Unassembled WGS sequence"/>
</dbReference>
<evidence type="ECO:0000259" key="18">
    <source>
        <dbReference type="PROSITE" id="PS50109"/>
    </source>
</evidence>
<evidence type="ECO:0000256" key="1">
    <source>
        <dbReference type="ARBA" id="ARBA00000085"/>
    </source>
</evidence>
<dbReference type="Pfam" id="PF02518">
    <property type="entry name" value="HATPase_c"/>
    <property type="match status" value="1"/>
</dbReference>
<keyword evidence="21" id="KW-1185">Reference proteome</keyword>
<dbReference type="PRINTS" id="PR00344">
    <property type="entry name" value="BCTRLSENSOR"/>
</dbReference>
<organism evidence="20 21">
    <name type="scientific">Psychrobacillus psychrodurans</name>
    <dbReference type="NCBI Taxonomy" id="126157"/>
    <lineage>
        <taxon>Bacteria</taxon>
        <taxon>Bacillati</taxon>
        <taxon>Bacillota</taxon>
        <taxon>Bacilli</taxon>
        <taxon>Bacillales</taxon>
        <taxon>Bacillaceae</taxon>
        <taxon>Psychrobacillus</taxon>
    </lineage>
</organism>
<evidence type="ECO:0000256" key="3">
    <source>
        <dbReference type="ARBA" id="ARBA00012438"/>
    </source>
</evidence>
<dbReference type="CDD" id="cd06225">
    <property type="entry name" value="HAMP"/>
    <property type="match status" value="1"/>
</dbReference>
<proteinExistence type="predicted"/>
<keyword evidence="13" id="KW-0843">Virulence</keyword>
<dbReference type="EC" id="2.7.13.3" evidence="3"/>
<feature type="domain" description="HAMP" evidence="19">
    <location>
        <begin position="186"/>
        <end position="238"/>
    </location>
</feature>
<evidence type="ECO:0000256" key="9">
    <source>
        <dbReference type="ARBA" id="ARBA00022777"/>
    </source>
</evidence>
<sequence>MMRTLYSKFVWITLLIMLLSGTLGFMIVNTYYHQNLKEKNDEKNVLVAKSIVESINMANINELDPFLHSIGNTGYQLYIVNENGEERAYGGEFRVEEINTSIVENVINGKTYHGMREFPKETFITGYFSNELTNTVGVPFTYEGKKYALFQRPNIKFLFNEIHLLLGGLVVIMIILSVIAMLIVAKIMIDPLTKLTIATNKIANEDFHAELPVYQRDEIGQLADSVRNMAMQLDASDRYKKEFISRVSHDFQTPLLNIQGYAHLLKDGELSGNDHLKYVTIIQQESKRLSNVMKQLLVLTSFDQVNSRTKKEVFSLDIQLKEVIQKFRWLLDEKEISINIKIKPVNIYGESEMLEYVWENLLSNAIKYNRSPGQIHITLEESEECVIATIQDTGSGNKQTKYNQWTERFYREDEARSTQIEGSGLGLAIVQEVIQSHEGELSFESIEPHGTKVIIRLKKL</sequence>
<dbReference type="SUPFAM" id="SSF55874">
    <property type="entry name" value="ATPase domain of HSP90 chaperone/DNA topoisomerase II/histidine kinase"/>
    <property type="match status" value="1"/>
</dbReference>
<keyword evidence="6" id="KW-0808">Transferase</keyword>
<dbReference type="InterPro" id="IPR050398">
    <property type="entry name" value="HssS/ArlS-like"/>
</dbReference>
<name>A0A9X3LC60_9BACI</name>
<dbReference type="GO" id="GO:0005886">
    <property type="term" value="C:plasma membrane"/>
    <property type="evidence" value="ECO:0007669"/>
    <property type="project" value="UniProtKB-SubCell"/>
</dbReference>
<keyword evidence="10" id="KW-0067">ATP-binding</keyword>
<dbReference type="PROSITE" id="PS50885">
    <property type="entry name" value="HAMP"/>
    <property type="match status" value="1"/>
</dbReference>
<evidence type="ECO:0000256" key="5">
    <source>
        <dbReference type="ARBA" id="ARBA00022553"/>
    </source>
</evidence>
<dbReference type="InterPro" id="IPR004358">
    <property type="entry name" value="Sig_transdc_His_kin-like_C"/>
</dbReference>
<dbReference type="InterPro" id="IPR036890">
    <property type="entry name" value="HATPase_C_sf"/>
</dbReference>
<evidence type="ECO:0000256" key="4">
    <source>
        <dbReference type="ARBA" id="ARBA00022475"/>
    </source>
</evidence>
<dbReference type="GO" id="GO:0000155">
    <property type="term" value="F:phosphorelay sensor kinase activity"/>
    <property type="evidence" value="ECO:0007669"/>
    <property type="project" value="InterPro"/>
</dbReference>
<dbReference type="Gene3D" id="1.10.287.130">
    <property type="match status" value="1"/>
</dbReference>
<evidence type="ECO:0000256" key="12">
    <source>
        <dbReference type="ARBA" id="ARBA00023012"/>
    </source>
</evidence>
<protein>
    <recommendedName>
        <fullName evidence="16">Heme sensor protein HssS</fullName>
        <ecNumber evidence="3">2.7.13.3</ecNumber>
    </recommendedName>
</protein>
<dbReference type="FunFam" id="3.30.565.10:FF:000006">
    <property type="entry name" value="Sensor histidine kinase WalK"/>
    <property type="match status" value="1"/>
</dbReference>
<dbReference type="InterPro" id="IPR003660">
    <property type="entry name" value="HAMP_dom"/>
</dbReference>
<keyword evidence="8" id="KW-0547">Nucleotide-binding</keyword>
<dbReference type="InterPro" id="IPR005467">
    <property type="entry name" value="His_kinase_dom"/>
</dbReference>
<evidence type="ECO:0000256" key="2">
    <source>
        <dbReference type="ARBA" id="ARBA00004651"/>
    </source>
</evidence>
<evidence type="ECO:0000313" key="20">
    <source>
        <dbReference type="EMBL" id="MCZ8535092.1"/>
    </source>
</evidence>
<dbReference type="Pfam" id="PF00672">
    <property type="entry name" value="HAMP"/>
    <property type="match status" value="1"/>
</dbReference>
<evidence type="ECO:0000256" key="16">
    <source>
        <dbReference type="ARBA" id="ARBA00040841"/>
    </source>
</evidence>
<dbReference type="SUPFAM" id="SSF47384">
    <property type="entry name" value="Homodimeric domain of signal transducing histidine kinase"/>
    <property type="match status" value="1"/>
</dbReference>
<dbReference type="RefSeq" id="WP_269923104.1">
    <property type="nucleotide sequence ID" value="NZ_JAMKBI010000015.1"/>
</dbReference>
<dbReference type="Gene3D" id="6.10.340.10">
    <property type="match status" value="1"/>
</dbReference>
<keyword evidence="12" id="KW-0902">Two-component regulatory system</keyword>
<comment type="function">
    <text evidence="15">Member of the two-component regulatory system HssS/HssR involved in intracellular heme homeostasis and tempering of staphylococcal virulence. HssS functions as a heme sensor histidine kinase which is autophosphorylated at a histidine residue and transfers its phosphate group to an aspartate residue of HssR. HssR/HssS activates the expression of hrtAB, an efflux pump, in response to extracellular heme, hemin, hemoglobin or blood.</text>
</comment>
<keyword evidence="4" id="KW-1003">Cell membrane</keyword>
<evidence type="ECO:0000256" key="11">
    <source>
        <dbReference type="ARBA" id="ARBA00022989"/>
    </source>
</evidence>
<dbReference type="SMART" id="SM00304">
    <property type="entry name" value="HAMP"/>
    <property type="match status" value="1"/>
</dbReference>
<dbReference type="Pfam" id="PF00512">
    <property type="entry name" value="HisKA"/>
    <property type="match status" value="1"/>
</dbReference>
<evidence type="ECO:0000256" key="17">
    <source>
        <dbReference type="SAM" id="Phobius"/>
    </source>
</evidence>
<feature type="domain" description="Histidine kinase" evidence="18">
    <location>
        <begin position="246"/>
        <end position="460"/>
    </location>
</feature>
<dbReference type="PROSITE" id="PS50109">
    <property type="entry name" value="HIS_KIN"/>
    <property type="match status" value="1"/>
</dbReference>
<evidence type="ECO:0000256" key="8">
    <source>
        <dbReference type="ARBA" id="ARBA00022741"/>
    </source>
</evidence>
<gene>
    <name evidence="20" type="ORF">M9R61_17435</name>
</gene>
<dbReference type="GO" id="GO:0005524">
    <property type="term" value="F:ATP binding"/>
    <property type="evidence" value="ECO:0007669"/>
    <property type="project" value="UniProtKB-KW"/>
</dbReference>
<dbReference type="Gene3D" id="3.30.565.10">
    <property type="entry name" value="Histidine kinase-like ATPase, C-terminal domain"/>
    <property type="match status" value="1"/>
</dbReference>
<dbReference type="InterPro" id="IPR003594">
    <property type="entry name" value="HATPase_dom"/>
</dbReference>
<evidence type="ECO:0000256" key="6">
    <source>
        <dbReference type="ARBA" id="ARBA00022679"/>
    </source>
</evidence>
<dbReference type="AlphaFoldDB" id="A0A9X3LC60"/>
<keyword evidence="7 17" id="KW-0812">Transmembrane</keyword>
<dbReference type="SMART" id="SM00387">
    <property type="entry name" value="HATPase_c"/>
    <property type="match status" value="1"/>
</dbReference>
<evidence type="ECO:0000256" key="13">
    <source>
        <dbReference type="ARBA" id="ARBA00023026"/>
    </source>
</evidence>